<dbReference type="AlphaFoldDB" id="A0A2H3BA83"/>
<evidence type="ECO:0000313" key="1">
    <source>
        <dbReference type="EMBL" id="PBK61497.1"/>
    </source>
</evidence>
<protein>
    <submittedName>
        <fullName evidence="1">Uncharacterized protein</fullName>
    </submittedName>
</protein>
<accession>A0A2H3BA83</accession>
<dbReference type="Proteomes" id="UP000218334">
    <property type="component" value="Unassembled WGS sequence"/>
</dbReference>
<proteinExistence type="predicted"/>
<name>A0A2H3BA83_9AGAR</name>
<gene>
    <name evidence="1" type="ORF">ARMSODRAFT_661124</name>
</gene>
<reference evidence="2" key="1">
    <citation type="journal article" date="2017" name="Nat. Ecol. Evol.">
        <title>Genome expansion and lineage-specific genetic innovations in the forest pathogenic fungi Armillaria.</title>
        <authorList>
            <person name="Sipos G."/>
            <person name="Prasanna A.N."/>
            <person name="Walter M.C."/>
            <person name="O'Connor E."/>
            <person name="Balint B."/>
            <person name="Krizsan K."/>
            <person name="Kiss B."/>
            <person name="Hess J."/>
            <person name="Varga T."/>
            <person name="Slot J."/>
            <person name="Riley R."/>
            <person name="Boka B."/>
            <person name="Rigling D."/>
            <person name="Barry K."/>
            <person name="Lee J."/>
            <person name="Mihaltcheva S."/>
            <person name="LaButti K."/>
            <person name="Lipzen A."/>
            <person name="Waldron R."/>
            <person name="Moloney N.M."/>
            <person name="Sperisen C."/>
            <person name="Kredics L."/>
            <person name="Vagvoelgyi C."/>
            <person name="Patrignani A."/>
            <person name="Fitzpatrick D."/>
            <person name="Nagy I."/>
            <person name="Doyle S."/>
            <person name="Anderson J.B."/>
            <person name="Grigoriev I.V."/>
            <person name="Gueldener U."/>
            <person name="Muensterkoetter M."/>
            <person name="Nagy L.G."/>
        </authorList>
    </citation>
    <scope>NUCLEOTIDE SEQUENCE [LARGE SCALE GENOMIC DNA]</scope>
    <source>
        <strain evidence="2">28-4</strain>
    </source>
</reference>
<organism evidence="1 2">
    <name type="scientific">Armillaria solidipes</name>
    <dbReference type="NCBI Taxonomy" id="1076256"/>
    <lineage>
        <taxon>Eukaryota</taxon>
        <taxon>Fungi</taxon>
        <taxon>Dikarya</taxon>
        <taxon>Basidiomycota</taxon>
        <taxon>Agaricomycotina</taxon>
        <taxon>Agaricomycetes</taxon>
        <taxon>Agaricomycetidae</taxon>
        <taxon>Agaricales</taxon>
        <taxon>Marasmiineae</taxon>
        <taxon>Physalacriaceae</taxon>
        <taxon>Armillaria</taxon>
    </lineage>
</organism>
<keyword evidence="2" id="KW-1185">Reference proteome</keyword>
<evidence type="ECO:0000313" key="2">
    <source>
        <dbReference type="Proteomes" id="UP000218334"/>
    </source>
</evidence>
<sequence>MISCSEDVDKTGKAGAAFPSPFWVVLIRMDEYHGHPLRGYLSTARLMNILSKTSKCPEVTSSVSLGPRNVLRLLAHCALCGTASQLCFMVSLPMTKSKTVSISSFTMPAMALATRVMKTITTRTTITLKGAQRRFDASDTPSQGLSYHRYYCLLSFWWC</sequence>
<dbReference type="EMBL" id="KZ293475">
    <property type="protein sequence ID" value="PBK61497.1"/>
    <property type="molecule type" value="Genomic_DNA"/>
</dbReference>